<evidence type="ECO:0000313" key="4">
    <source>
        <dbReference type="Proteomes" id="UP000317303"/>
    </source>
</evidence>
<dbReference type="PANTHER" id="PTHR24094">
    <property type="entry name" value="SECRETED PROTEIN"/>
    <property type="match status" value="1"/>
</dbReference>
<keyword evidence="4" id="KW-1185">Reference proteome</keyword>
<dbReference type="RefSeq" id="WP_030533778.1">
    <property type="nucleotide sequence ID" value="NZ_JOIJ01000018.1"/>
</dbReference>
<dbReference type="Pfam" id="PF07510">
    <property type="entry name" value="GmrSD_C"/>
    <property type="match status" value="1"/>
</dbReference>
<comment type="caution">
    <text evidence="3">The sequence shown here is derived from an EMBL/GenBank/DDBJ whole genome shotgun (WGS) entry which is preliminary data.</text>
</comment>
<proteinExistence type="predicted"/>
<organism evidence="3 4">
    <name type="scientific">Prauserella rugosa</name>
    <dbReference type="NCBI Taxonomy" id="43354"/>
    <lineage>
        <taxon>Bacteria</taxon>
        <taxon>Bacillati</taxon>
        <taxon>Actinomycetota</taxon>
        <taxon>Actinomycetes</taxon>
        <taxon>Pseudonocardiales</taxon>
        <taxon>Pseudonocardiaceae</taxon>
        <taxon>Prauserella</taxon>
    </lineage>
</organism>
<evidence type="ECO:0000313" key="3">
    <source>
        <dbReference type="EMBL" id="TWH22118.1"/>
    </source>
</evidence>
<dbReference type="OrthoDB" id="5196645at2"/>
<feature type="transmembrane region" description="Helical" evidence="1">
    <location>
        <begin position="20"/>
        <end position="36"/>
    </location>
</feature>
<dbReference type="InterPro" id="IPR011089">
    <property type="entry name" value="GmrSD_C"/>
</dbReference>
<sequence length="221" mass="24130">MSTRTLTPTRPRTRPRSKALVSTLVAVLAVGGYFLLDVLDPDDSAGSAGSSELGEADLSALTIAPEDTGAHYDRDDWPHWSSVGDGCDARDAALRDQGRHVRVGDGCEVTGEWTSIYDGEVVTDASDLDIDHWVPLAEVARSGARDWTEEQREAYANDPDVLVAVTASSNRSKGDQDPATWLPDEDRCGYVTKWVQIKQRYELTVDQAEAEAIRGVLSHCR</sequence>
<accession>A0A660CEV2</accession>
<dbReference type="Proteomes" id="UP000317303">
    <property type="component" value="Unassembled WGS sequence"/>
</dbReference>
<keyword evidence="1" id="KW-0812">Transmembrane</keyword>
<dbReference type="AlphaFoldDB" id="A0A660CEV2"/>
<reference evidence="3 4" key="1">
    <citation type="submission" date="2019-07" db="EMBL/GenBank/DDBJ databases">
        <title>R&amp;d 2014.</title>
        <authorList>
            <person name="Klenk H.-P."/>
        </authorList>
    </citation>
    <scope>NUCLEOTIDE SEQUENCE [LARGE SCALE GENOMIC DNA]</scope>
    <source>
        <strain evidence="3 4">DSM 43194</strain>
    </source>
</reference>
<feature type="domain" description="GmrSD restriction endonucleases C-terminal" evidence="2">
    <location>
        <begin position="122"/>
        <end position="214"/>
    </location>
</feature>
<evidence type="ECO:0000259" key="2">
    <source>
        <dbReference type="Pfam" id="PF07510"/>
    </source>
</evidence>
<protein>
    <submittedName>
        <fullName evidence="3">Uncharacterized protein DUF1524</fullName>
    </submittedName>
</protein>
<gene>
    <name evidence="3" type="ORF">JD82_03992</name>
</gene>
<evidence type="ECO:0000256" key="1">
    <source>
        <dbReference type="SAM" id="Phobius"/>
    </source>
</evidence>
<dbReference type="EMBL" id="VLJV01000001">
    <property type="protein sequence ID" value="TWH22118.1"/>
    <property type="molecule type" value="Genomic_DNA"/>
</dbReference>
<name>A0A660CEV2_9PSEU</name>
<dbReference type="PANTHER" id="PTHR24094:SF15">
    <property type="entry name" value="AMP-DEPENDENT SYNTHETASE_LIGASE DOMAIN-CONTAINING PROTEIN-RELATED"/>
    <property type="match status" value="1"/>
</dbReference>
<keyword evidence="1" id="KW-0472">Membrane</keyword>
<keyword evidence="1" id="KW-1133">Transmembrane helix</keyword>